<organism evidence="1 2">
    <name type="scientific">Aquimarina spongiae</name>
    <dbReference type="NCBI Taxonomy" id="570521"/>
    <lineage>
        <taxon>Bacteria</taxon>
        <taxon>Pseudomonadati</taxon>
        <taxon>Bacteroidota</taxon>
        <taxon>Flavobacteriia</taxon>
        <taxon>Flavobacteriales</taxon>
        <taxon>Flavobacteriaceae</taxon>
        <taxon>Aquimarina</taxon>
    </lineage>
</organism>
<dbReference type="RefSeq" id="WP_073316499.1">
    <property type="nucleotide sequence ID" value="NZ_FQYP01000005.1"/>
</dbReference>
<evidence type="ECO:0000313" key="1">
    <source>
        <dbReference type="EMBL" id="SHJ09969.1"/>
    </source>
</evidence>
<accession>A0A1M6GJ67</accession>
<protein>
    <submittedName>
        <fullName evidence="1">Uncharacterized protein</fullName>
    </submittedName>
</protein>
<evidence type="ECO:0000313" key="2">
    <source>
        <dbReference type="Proteomes" id="UP000184432"/>
    </source>
</evidence>
<gene>
    <name evidence="1" type="ORF">SAMN04488508_105308</name>
</gene>
<dbReference type="AlphaFoldDB" id="A0A1M6GJ67"/>
<sequence>MKFDMNVMENNNGNKFITMPGGRVIMSAPLIPFCAYASFVEVFDDEYTIKKEFETTYFIADKLAKGRYIAFTVKNDSMNGGGLYDTPSDSQVLGRQLGKHLWKDGFRSTDYGWIIVCTTGIFHKDISKFDKMTGDIVCSSRNPLPEFPNFELNLNNVHSIYKVIKRSF</sequence>
<reference evidence="2" key="1">
    <citation type="submission" date="2016-11" db="EMBL/GenBank/DDBJ databases">
        <authorList>
            <person name="Varghese N."/>
            <person name="Submissions S."/>
        </authorList>
    </citation>
    <scope>NUCLEOTIDE SEQUENCE [LARGE SCALE GENOMIC DNA]</scope>
    <source>
        <strain evidence="2">DSM 22623</strain>
    </source>
</reference>
<dbReference type="STRING" id="570521.SAMN04488508_105308"/>
<name>A0A1M6GJ67_9FLAO</name>
<dbReference type="EMBL" id="FQYP01000005">
    <property type="protein sequence ID" value="SHJ09969.1"/>
    <property type="molecule type" value="Genomic_DNA"/>
</dbReference>
<keyword evidence="2" id="KW-1185">Reference proteome</keyword>
<dbReference type="OrthoDB" id="3831186at2"/>
<proteinExistence type="predicted"/>
<dbReference type="Proteomes" id="UP000184432">
    <property type="component" value="Unassembled WGS sequence"/>
</dbReference>